<accession>A0ABN9FWQ4</accession>
<proteinExistence type="predicted"/>
<sequence>MRGDQRVKSMLGCVCASLEAHCFVWLCSAMHTNQCAGADRVEICIVYVRDTQ</sequence>
<dbReference type="Proteomes" id="UP001162483">
    <property type="component" value="Unassembled WGS sequence"/>
</dbReference>
<organism evidence="1 2">
    <name type="scientific">Staurois parvus</name>
    <dbReference type="NCBI Taxonomy" id="386267"/>
    <lineage>
        <taxon>Eukaryota</taxon>
        <taxon>Metazoa</taxon>
        <taxon>Chordata</taxon>
        <taxon>Craniata</taxon>
        <taxon>Vertebrata</taxon>
        <taxon>Euteleostomi</taxon>
        <taxon>Amphibia</taxon>
        <taxon>Batrachia</taxon>
        <taxon>Anura</taxon>
        <taxon>Neobatrachia</taxon>
        <taxon>Ranoidea</taxon>
        <taxon>Ranidae</taxon>
        <taxon>Staurois</taxon>
    </lineage>
</organism>
<evidence type="ECO:0000313" key="2">
    <source>
        <dbReference type="Proteomes" id="UP001162483"/>
    </source>
</evidence>
<name>A0ABN9FWQ4_9NEOB</name>
<comment type="caution">
    <text evidence="1">The sequence shown here is derived from an EMBL/GenBank/DDBJ whole genome shotgun (WGS) entry which is preliminary data.</text>
</comment>
<gene>
    <name evidence="1" type="ORF">SPARVUS_LOCUS12747555</name>
</gene>
<keyword evidence="2" id="KW-1185">Reference proteome</keyword>
<dbReference type="EMBL" id="CATNWA010017428">
    <property type="protein sequence ID" value="CAI9600450.1"/>
    <property type="molecule type" value="Genomic_DNA"/>
</dbReference>
<protein>
    <submittedName>
        <fullName evidence="1">Uncharacterized protein</fullName>
    </submittedName>
</protein>
<reference evidence="1" key="1">
    <citation type="submission" date="2023-05" db="EMBL/GenBank/DDBJ databases">
        <authorList>
            <person name="Stuckert A."/>
        </authorList>
    </citation>
    <scope>NUCLEOTIDE SEQUENCE</scope>
</reference>
<evidence type="ECO:0000313" key="1">
    <source>
        <dbReference type="EMBL" id="CAI9600450.1"/>
    </source>
</evidence>
<feature type="non-terminal residue" evidence="1">
    <location>
        <position position="52"/>
    </location>
</feature>